<dbReference type="PROSITE" id="PS50887">
    <property type="entry name" value="GGDEF"/>
    <property type="match status" value="1"/>
</dbReference>
<evidence type="ECO:0000313" key="5">
    <source>
        <dbReference type="Proteomes" id="UP000235897"/>
    </source>
</evidence>
<feature type="domain" description="EAL" evidence="2">
    <location>
        <begin position="286"/>
        <end position="536"/>
    </location>
</feature>
<dbReference type="PROSITE" id="PS50883">
    <property type="entry name" value="EAL"/>
    <property type="match status" value="1"/>
</dbReference>
<accession>A0A2N8SMJ5</accession>
<name>A0A2N8SMJ5_STUST</name>
<dbReference type="SMART" id="SM00052">
    <property type="entry name" value="EAL"/>
    <property type="match status" value="1"/>
</dbReference>
<dbReference type="Proteomes" id="UP000235897">
    <property type="component" value="Unassembled WGS sequence"/>
</dbReference>
<comment type="caution">
    <text evidence="4">The sequence shown here is derived from an EMBL/GenBank/DDBJ whole genome shotgun (WGS) entry which is preliminary data.</text>
</comment>
<dbReference type="PANTHER" id="PTHR44757:SF2">
    <property type="entry name" value="BIOFILM ARCHITECTURE MAINTENANCE PROTEIN MBAA"/>
    <property type="match status" value="1"/>
</dbReference>
<gene>
    <name evidence="4" type="ORF">CXL00_18815</name>
</gene>
<protein>
    <submittedName>
        <fullName evidence="4">GGDEF-domain containing protein</fullName>
    </submittedName>
</protein>
<dbReference type="NCBIfam" id="TIGR00254">
    <property type="entry name" value="GGDEF"/>
    <property type="match status" value="1"/>
</dbReference>
<keyword evidence="1" id="KW-0472">Membrane</keyword>
<dbReference type="SMART" id="SM00267">
    <property type="entry name" value="GGDEF"/>
    <property type="match status" value="1"/>
</dbReference>
<sequence length="550" mass="60665">MSIASGMNSSAQSAGYRYRGMLDNIIFRLFRLSQSSIDLLVIAVIGIAALGLFVEIELYETINRFHATHEAWEADEIFMALLVLGWCGFAFGARRVIELRKEIRSRRQAELAAHLLATHDSLTTLPNRRGLELSFAGSMRCLDEPFFVVLFDLDGFKAVNDVHGHAIGDQLLQTIAQRLGIALPEGDFACRLGGDEFALVLRSTKTPAAALQLIEQLAGIISQPVVLDSVRLVVHSTYGVAQFPQDGQALDELMRRADLALYQGKHGGKKVIRFFDNTTDQHLEEQSRAAQLVREALDNGYLRTVYQPIVSLADQQVVGFEALARLHHPVHGEVSPVQFIPAAEQSGLIRELTSRLLEIACTDALAWPAQLHLSFNLSAHDLQDIDLPERIMTILERVGFPPQRLEVEVTETAIVKDIPLARKHLDTLRALGILIVIDDFGTGYSSLAQISRFSFDKLKIDREFISAMCDSDKDGKIVRSMIHLSDGLAMPAVAEGIENIGQLEWLHRAGCHFGQGYYFSRAVDAEAVQALLAESASDRLGGKRPGHAAG</sequence>
<reference evidence="4 5" key="1">
    <citation type="submission" date="2018-01" db="EMBL/GenBank/DDBJ databases">
        <title>Denitrification phenotypes of diverse strains of Pseudomonas stutzeri.</title>
        <authorList>
            <person name="Milligan D.A."/>
            <person name="Bergaust L."/>
            <person name="Bakken L.R."/>
            <person name="Frostegard A."/>
        </authorList>
    </citation>
    <scope>NUCLEOTIDE SEQUENCE [LARGE SCALE GENOMIC DNA]</scope>
    <source>
        <strain evidence="4 5">28a3</strain>
    </source>
</reference>
<feature type="transmembrane region" description="Helical" evidence="1">
    <location>
        <begin position="37"/>
        <end position="56"/>
    </location>
</feature>
<evidence type="ECO:0000259" key="2">
    <source>
        <dbReference type="PROSITE" id="PS50883"/>
    </source>
</evidence>
<dbReference type="InterPro" id="IPR043128">
    <property type="entry name" value="Rev_trsase/Diguanyl_cyclase"/>
</dbReference>
<feature type="domain" description="GGDEF" evidence="3">
    <location>
        <begin position="144"/>
        <end position="277"/>
    </location>
</feature>
<feature type="transmembrane region" description="Helical" evidence="1">
    <location>
        <begin position="76"/>
        <end position="97"/>
    </location>
</feature>
<dbReference type="Gene3D" id="3.20.20.450">
    <property type="entry name" value="EAL domain"/>
    <property type="match status" value="1"/>
</dbReference>
<dbReference type="PANTHER" id="PTHR44757">
    <property type="entry name" value="DIGUANYLATE CYCLASE DGCP"/>
    <property type="match status" value="1"/>
</dbReference>
<dbReference type="CDD" id="cd01949">
    <property type="entry name" value="GGDEF"/>
    <property type="match status" value="1"/>
</dbReference>
<evidence type="ECO:0000313" key="4">
    <source>
        <dbReference type="EMBL" id="PNG03711.1"/>
    </source>
</evidence>
<keyword evidence="1" id="KW-0812">Transmembrane</keyword>
<dbReference type="AlphaFoldDB" id="A0A2N8SMJ5"/>
<dbReference type="OrthoDB" id="9804951at2"/>
<dbReference type="EMBL" id="POUW01000008">
    <property type="protein sequence ID" value="PNG03711.1"/>
    <property type="molecule type" value="Genomic_DNA"/>
</dbReference>
<keyword evidence="1" id="KW-1133">Transmembrane helix</keyword>
<dbReference type="InterPro" id="IPR029787">
    <property type="entry name" value="Nucleotide_cyclase"/>
</dbReference>
<dbReference type="CDD" id="cd01948">
    <property type="entry name" value="EAL"/>
    <property type="match status" value="1"/>
</dbReference>
<organism evidence="4 5">
    <name type="scientific">Stutzerimonas stutzeri</name>
    <name type="common">Pseudomonas stutzeri</name>
    <dbReference type="NCBI Taxonomy" id="316"/>
    <lineage>
        <taxon>Bacteria</taxon>
        <taxon>Pseudomonadati</taxon>
        <taxon>Pseudomonadota</taxon>
        <taxon>Gammaproteobacteria</taxon>
        <taxon>Pseudomonadales</taxon>
        <taxon>Pseudomonadaceae</taxon>
        <taxon>Stutzerimonas</taxon>
    </lineage>
</organism>
<dbReference type="Pfam" id="PF00563">
    <property type="entry name" value="EAL"/>
    <property type="match status" value="1"/>
</dbReference>
<dbReference type="SUPFAM" id="SSF141868">
    <property type="entry name" value="EAL domain-like"/>
    <property type="match status" value="1"/>
</dbReference>
<dbReference type="Gene3D" id="3.30.70.270">
    <property type="match status" value="1"/>
</dbReference>
<dbReference type="SUPFAM" id="SSF55073">
    <property type="entry name" value="Nucleotide cyclase"/>
    <property type="match status" value="1"/>
</dbReference>
<proteinExistence type="predicted"/>
<evidence type="ECO:0000259" key="3">
    <source>
        <dbReference type="PROSITE" id="PS50887"/>
    </source>
</evidence>
<dbReference type="Pfam" id="PF00990">
    <property type="entry name" value="GGDEF"/>
    <property type="match status" value="1"/>
</dbReference>
<dbReference type="InterPro" id="IPR000160">
    <property type="entry name" value="GGDEF_dom"/>
</dbReference>
<dbReference type="InterPro" id="IPR001633">
    <property type="entry name" value="EAL_dom"/>
</dbReference>
<dbReference type="InterPro" id="IPR035919">
    <property type="entry name" value="EAL_sf"/>
</dbReference>
<dbReference type="InterPro" id="IPR052155">
    <property type="entry name" value="Biofilm_reg_signaling"/>
</dbReference>
<evidence type="ECO:0000256" key="1">
    <source>
        <dbReference type="SAM" id="Phobius"/>
    </source>
</evidence>